<sequence length="231" mass="24698">MDYLKLANHPIMWLLAGLAVCVVIVQAIIFSLKSYKAGKEMGITDKQMKSAMKSSAISSIGPSMVILAGMVSLIVTMGGPLSWMRLSLIGSVTYELMAAGFGADAMGVALGGQGMTNVVFTNAVWAMTLGSLGWLIFTLLFTHKMDKLNNVLSKGKKAMVPIISAGAMLGAFSYFNADKILNFDKGSIACVAGLVIMMGLTYLTKKKNIEWLKQWSLSIAMFGGMIIGALF</sequence>
<organism evidence="2 3">
    <name type="scientific">Hathewaya histolytica</name>
    <name type="common">Clostridium histolyticum</name>
    <dbReference type="NCBI Taxonomy" id="1498"/>
    <lineage>
        <taxon>Bacteria</taxon>
        <taxon>Bacillati</taxon>
        <taxon>Bacillota</taxon>
        <taxon>Clostridia</taxon>
        <taxon>Eubacteriales</taxon>
        <taxon>Clostridiaceae</taxon>
        <taxon>Hathewaya</taxon>
    </lineage>
</organism>
<protein>
    <recommendedName>
        <fullName evidence="4">DUF5058 domain-containing protein</fullName>
    </recommendedName>
</protein>
<keyword evidence="1" id="KW-0472">Membrane</keyword>
<evidence type="ECO:0000256" key="1">
    <source>
        <dbReference type="SAM" id="Phobius"/>
    </source>
</evidence>
<evidence type="ECO:0000313" key="2">
    <source>
        <dbReference type="EMBL" id="VTQ82069.1"/>
    </source>
</evidence>
<accession>A0A4U9QUR8</accession>
<dbReference type="InterPro" id="IPR032479">
    <property type="entry name" value="DUF5058"/>
</dbReference>
<dbReference type="Proteomes" id="UP000308489">
    <property type="component" value="Chromosome 1"/>
</dbReference>
<dbReference type="RefSeq" id="WP_138208961.1">
    <property type="nucleotide sequence ID" value="NZ_CBCRUQ010000011.1"/>
</dbReference>
<dbReference type="EMBL" id="LR590481">
    <property type="protein sequence ID" value="VTQ82069.1"/>
    <property type="molecule type" value="Genomic_DNA"/>
</dbReference>
<reference evidence="2 3" key="1">
    <citation type="submission" date="2019-05" db="EMBL/GenBank/DDBJ databases">
        <authorList>
            <consortium name="Pathogen Informatics"/>
        </authorList>
    </citation>
    <scope>NUCLEOTIDE SEQUENCE [LARGE SCALE GENOMIC DNA]</scope>
    <source>
        <strain evidence="2 3">NCTC503</strain>
    </source>
</reference>
<gene>
    <name evidence="2" type="ORF">NCTC503_00116</name>
</gene>
<keyword evidence="3" id="KW-1185">Reference proteome</keyword>
<evidence type="ECO:0000313" key="3">
    <source>
        <dbReference type="Proteomes" id="UP000308489"/>
    </source>
</evidence>
<proteinExistence type="predicted"/>
<dbReference type="OrthoDB" id="86868at2"/>
<feature type="transmembrane region" description="Helical" evidence="1">
    <location>
        <begin position="158"/>
        <end position="174"/>
    </location>
</feature>
<feature type="transmembrane region" description="Helical" evidence="1">
    <location>
        <begin position="56"/>
        <end position="78"/>
    </location>
</feature>
<dbReference type="KEGG" id="hhw:NCTC503_00116"/>
<keyword evidence="1" id="KW-1133">Transmembrane helix</keyword>
<feature type="transmembrane region" description="Helical" evidence="1">
    <location>
        <begin position="186"/>
        <end position="204"/>
    </location>
</feature>
<feature type="transmembrane region" description="Helical" evidence="1">
    <location>
        <begin position="211"/>
        <end position="230"/>
    </location>
</feature>
<dbReference type="AlphaFoldDB" id="A0A4U9QUR8"/>
<feature type="transmembrane region" description="Helical" evidence="1">
    <location>
        <begin position="123"/>
        <end position="142"/>
    </location>
</feature>
<name>A0A4U9QUR8_HATHI</name>
<dbReference type="Pfam" id="PF16481">
    <property type="entry name" value="DUF5058"/>
    <property type="match status" value="1"/>
</dbReference>
<feature type="transmembrane region" description="Helical" evidence="1">
    <location>
        <begin position="12"/>
        <end position="35"/>
    </location>
</feature>
<keyword evidence="1" id="KW-0812">Transmembrane</keyword>
<evidence type="ECO:0008006" key="4">
    <source>
        <dbReference type="Google" id="ProtNLM"/>
    </source>
</evidence>